<comment type="caution">
    <text evidence="2">The sequence shown here is derived from an EMBL/GenBank/DDBJ whole genome shotgun (WGS) entry which is preliminary data.</text>
</comment>
<organism evidence="2 3">
    <name type="scientific">Dyadobacter chenhuakuii</name>
    <dbReference type="NCBI Taxonomy" id="2909339"/>
    <lineage>
        <taxon>Bacteria</taxon>
        <taxon>Pseudomonadati</taxon>
        <taxon>Bacteroidota</taxon>
        <taxon>Cytophagia</taxon>
        <taxon>Cytophagales</taxon>
        <taxon>Spirosomataceae</taxon>
        <taxon>Dyadobacter</taxon>
    </lineage>
</organism>
<dbReference type="InterPro" id="IPR025962">
    <property type="entry name" value="SdpI/YhfL"/>
</dbReference>
<feature type="transmembrane region" description="Helical" evidence="1">
    <location>
        <begin position="6"/>
        <end position="25"/>
    </location>
</feature>
<accession>A0A9X1QCN7</accession>
<protein>
    <submittedName>
        <fullName evidence="2">SdpI family protein</fullName>
    </submittedName>
</protein>
<gene>
    <name evidence="2" type="ORF">L0661_11805</name>
</gene>
<evidence type="ECO:0000313" key="3">
    <source>
        <dbReference type="Proteomes" id="UP001139411"/>
    </source>
</evidence>
<reference evidence="2" key="1">
    <citation type="submission" date="2022-01" db="EMBL/GenBank/DDBJ databases">
        <title>Novel species in genus Dyadobacter.</title>
        <authorList>
            <person name="Ma C."/>
        </authorList>
    </citation>
    <scope>NUCLEOTIDE SEQUENCE</scope>
    <source>
        <strain evidence="2">CY357</strain>
    </source>
</reference>
<feature type="transmembrane region" description="Helical" evidence="1">
    <location>
        <begin position="82"/>
        <end position="100"/>
    </location>
</feature>
<evidence type="ECO:0000256" key="1">
    <source>
        <dbReference type="SAM" id="Phobius"/>
    </source>
</evidence>
<keyword evidence="1" id="KW-1133">Transmembrane helix</keyword>
<keyword evidence="1" id="KW-0472">Membrane</keyword>
<dbReference type="Proteomes" id="UP001139411">
    <property type="component" value="Unassembled WGS sequence"/>
</dbReference>
<proteinExistence type="predicted"/>
<dbReference type="EMBL" id="JAKFFV010000007">
    <property type="protein sequence ID" value="MCF2498995.1"/>
    <property type="molecule type" value="Genomic_DNA"/>
</dbReference>
<evidence type="ECO:0000313" key="2">
    <source>
        <dbReference type="EMBL" id="MCF2498995.1"/>
    </source>
</evidence>
<dbReference type="AlphaFoldDB" id="A0A9X1QCN7"/>
<feature type="transmembrane region" description="Helical" evidence="1">
    <location>
        <begin position="58"/>
        <end position="76"/>
    </location>
</feature>
<dbReference type="Pfam" id="PF13630">
    <property type="entry name" value="SdpI"/>
    <property type="match status" value="1"/>
</dbReference>
<sequence>MNIVLLGHIGFMLCSVVVVMLVRFVKPGKINSFVGYRTPLSMKNEETWGEANRLSARIQIWVSIIFCMLTVCSYLLVGGMTSFYVCSSLLAIMSISVFPITEYNLRKKFDADGKYLS</sequence>
<keyword evidence="1" id="KW-0812">Transmembrane</keyword>
<name>A0A9X1QCN7_9BACT</name>